<protein>
    <submittedName>
        <fullName evidence="4">DUF4398 domain-containing protein</fullName>
    </submittedName>
</protein>
<feature type="coiled-coil region" evidence="1">
    <location>
        <begin position="51"/>
        <end position="120"/>
    </location>
</feature>
<feature type="domain" description="DUF4398" evidence="3">
    <location>
        <begin position="28"/>
        <end position="102"/>
    </location>
</feature>
<feature type="signal peptide" evidence="2">
    <location>
        <begin position="1"/>
        <end position="19"/>
    </location>
</feature>
<keyword evidence="1" id="KW-0175">Coiled coil</keyword>
<feature type="chain" id="PRO_5032516881" evidence="2">
    <location>
        <begin position="20"/>
        <end position="125"/>
    </location>
</feature>
<dbReference type="AlphaFoldDB" id="A0A845V963"/>
<dbReference type="RefSeq" id="WP_164212071.1">
    <property type="nucleotide sequence ID" value="NZ_JAAGSC010000043.1"/>
</dbReference>
<reference evidence="4 5" key="1">
    <citation type="submission" date="2020-02" db="EMBL/GenBank/DDBJ databases">
        <authorList>
            <person name="Zhang X.-Y."/>
        </authorList>
    </citation>
    <scope>NUCLEOTIDE SEQUENCE [LARGE SCALE GENOMIC DNA]</scope>
    <source>
        <strain evidence="4 5">C33</strain>
    </source>
</reference>
<dbReference type="Pfam" id="PF14346">
    <property type="entry name" value="DUF4398"/>
    <property type="match status" value="1"/>
</dbReference>
<dbReference type="EMBL" id="JAAGSC010000043">
    <property type="protein sequence ID" value="NDY96691.1"/>
    <property type="molecule type" value="Genomic_DNA"/>
</dbReference>
<gene>
    <name evidence="4" type="ORF">G3I74_13225</name>
</gene>
<dbReference type="Proteomes" id="UP000484885">
    <property type="component" value="Unassembled WGS sequence"/>
</dbReference>
<evidence type="ECO:0000313" key="4">
    <source>
        <dbReference type="EMBL" id="NDY96691.1"/>
    </source>
</evidence>
<evidence type="ECO:0000256" key="2">
    <source>
        <dbReference type="SAM" id="SignalP"/>
    </source>
</evidence>
<dbReference type="InterPro" id="IPR025511">
    <property type="entry name" value="DUF4398"/>
</dbReference>
<organism evidence="4 5">
    <name type="scientific">Wenzhouxiangella limi</name>
    <dbReference type="NCBI Taxonomy" id="2707351"/>
    <lineage>
        <taxon>Bacteria</taxon>
        <taxon>Pseudomonadati</taxon>
        <taxon>Pseudomonadota</taxon>
        <taxon>Gammaproteobacteria</taxon>
        <taxon>Chromatiales</taxon>
        <taxon>Wenzhouxiangellaceae</taxon>
        <taxon>Wenzhouxiangella</taxon>
    </lineage>
</organism>
<proteinExistence type="predicted"/>
<dbReference type="PROSITE" id="PS51257">
    <property type="entry name" value="PROKAR_LIPOPROTEIN"/>
    <property type="match status" value="1"/>
</dbReference>
<comment type="caution">
    <text evidence="4">The sequence shown here is derived from an EMBL/GenBank/DDBJ whole genome shotgun (WGS) entry which is preliminary data.</text>
</comment>
<keyword evidence="5" id="KW-1185">Reference proteome</keyword>
<sequence length="125" mass="13730">MNRRLPIVAALLALLAACATTPPDPRLLNNAEQALQIAREAGAEEYAPLELRFARERLDAARLQLDNNNAAPARRLADEAEIEAQLALARTRAARARADLAQHERELESLKADLIEAFGDEVIEP</sequence>
<dbReference type="Gene3D" id="1.20.1270.390">
    <property type="match status" value="1"/>
</dbReference>
<evidence type="ECO:0000313" key="5">
    <source>
        <dbReference type="Proteomes" id="UP000484885"/>
    </source>
</evidence>
<name>A0A845V963_9GAMM</name>
<accession>A0A845V963</accession>
<keyword evidence="2" id="KW-0732">Signal</keyword>
<evidence type="ECO:0000256" key="1">
    <source>
        <dbReference type="SAM" id="Coils"/>
    </source>
</evidence>
<evidence type="ECO:0000259" key="3">
    <source>
        <dbReference type="Pfam" id="PF14346"/>
    </source>
</evidence>